<proteinExistence type="inferred from homology"/>
<evidence type="ECO:0000256" key="3">
    <source>
        <dbReference type="SAM" id="Phobius"/>
    </source>
</evidence>
<dbReference type="InterPro" id="IPR001220">
    <property type="entry name" value="Legume_lectin_dom"/>
</dbReference>
<feature type="domain" description="Legume lectin" evidence="5">
    <location>
        <begin position="32"/>
        <end position="243"/>
    </location>
</feature>
<dbReference type="InterPro" id="IPR000985">
    <property type="entry name" value="Lectin_LegA_CS"/>
</dbReference>
<reference evidence="7 8" key="1">
    <citation type="submission" date="2018-09" db="EMBL/GenBank/DDBJ databases">
        <title>A high-quality reference genome of wild soybean provides a powerful tool to mine soybean genomes.</title>
        <authorList>
            <person name="Xie M."/>
            <person name="Chung C.Y.L."/>
            <person name="Li M.-W."/>
            <person name="Wong F.-L."/>
            <person name="Chan T.-F."/>
            <person name="Lam H.-M."/>
        </authorList>
    </citation>
    <scope>NUCLEOTIDE SEQUENCE [LARGE SCALE GENOMIC DNA]</scope>
    <source>
        <strain evidence="8">cv. W05</strain>
        <tissue evidence="7">Hypocotyl of etiolated seedlings</tissue>
    </source>
</reference>
<dbReference type="Pfam" id="PF00005">
    <property type="entry name" value="ABC_tran"/>
    <property type="match status" value="1"/>
</dbReference>
<feature type="transmembrane region" description="Helical" evidence="3">
    <location>
        <begin position="12"/>
        <end position="30"/>
    </location>
</feature>
<dbReference type="SUPFAM" id="SSF49899">
    <property type="entry name" value="Concanavalin A-like lectins/glucanases"/>
    <property type="match status" value="1"/>
</dbReference>
<dbReference type="PANTHER" id="PTHR32401:SF52">
    <property type="entry name" value="LECTIN 7"/>
    <property type="match status" value="1"/>
</dbReference>
<dbReference type="GO" id="GO:0016887">
    <property type="term" value="F:ATP hydrolysis activity"/>
    <property type="evidence" value="ECO:0007669"/>
    <property type="project" value="InterPro"/>
</dbReference>
<keyword evidence="2" id="KW-0430">Lectin</keyword>
<feature type="domain" description="Transposase-associated" evidence="6">
    <location>
        <begin position="453"/>
        <end position="496"/>
    </location>
</feature>
<evidence type="ECO:0000256" key="2">
    <source>
        <dbReference type="ARBA" id="ARBA00022734"/>
    </source>
</evidence>
<dbReference type="CDD" id="cd06899">
    <property type="entry name" value="lectin_legume_LecRK_Arcelin_ConA"/>
    <property type="match status" value="1"/>
</dbReference>
<evidence type="ECO:0000259" key="5">
    <source>
        <dbReference type="Pfam" id="PF00139"/>
    </source>
</evidence>
<dbReference type="Gene3D" id="3.40.50.300">
    <property type="entry name" value="P-loop containing nucleotide triphosphate hydrolases"/>
    <property type="match status" value="1"/>
</dbReference>
<dbReference type="PANTHER" id="PTHR32401">
    <property type="entry name" value="CONCANAVALIN A-LIKE LECTIN FAMILY PROTEIN"/>
    <property type="match status" value="1"/>
</dbReference>
<keyword evidence="3" id="KW-0812">Transmembrane</keyword>
<comment type="similarity">
    <text evidence="1">Belongs to the leguminous lectin family.</text>
</comment>
<name>A0A445FTH6_GLYSO</name>
<dbReference type="AlphaFoldDB" id="A0A445FTH6"/>
<dbReference type="SUPFAM" id="SSF52540">
    <property type="entry name" value="P-loop containing nucleoside triphosphate hydrolases"/>
    <property type="match status" value="1"/>
</dbReference>
<evidence type="ECO:0000313" key="7">
    <source>
        <dbReference type="EMBL" id="RZB52181.1"/>
    </source>
</evidence>
<dbReference type="GO" id="GO:0030246">
    <property type="term" value="F:carbohydrate binding"/>
    <property type="evidence" value="ECO:0007669"/>
    <property type="project" value="UniProtKB-KW"/>
</dbReference>
<accession>A0A445FTH6</accession>
<dbReference type="InterPro" id="IPR029480">
    <property type="entry name" value="Transpos_assoc"/>
</dbReference>
<dbReference type="Gene3D" id="2.60.120.200">
    <property type="match status" value="1"/>
</dbReference>
<dbReference type="InterPro" id="IPR027417">
    <property type="entry name" value="P-loop_NTPase"/>
</dbReference>
<dbReference type="InterPro" id="IPR019825">
    <property type="entry name" value="Lectin_legB_Mn/Ca_BS"/>
</dbReference>
<keyword evidence="3" id="KW-1133">Transmembrane helix</keyword>
<evidence type="ECO:0000256" key="1">
    <source>
        <dbReference type="ARBA" id="ARBA00007606"/>
    </source>
</evidence>
<dbReference type="PROSITE" id="PS00307">
    <property type="entry name" value="LECTIN_LEGUME_BETA"/>
    <property type="match status" value="1"/>
</dbReference>
<feature type="domain" description="ABC transporter" evidence="4">
    <location>
        <begin position="331"/>
        <end position="383"/>
    </location>
</feature>
<dbReference type="Pfam" id="PF02992">
    <property type="entry name" value="Transposase_21"/>
    <property type="match status" value="1"/>
</dbReference>
<organism evidence="7 8">
    <name type="scientific">Glycine soja</name>
    <name type="common">Wild soybean</name>
    <dbReference type="NCBI Taxonomy" id="3848"/>
    <lineage>
        <taxon>Eukaryota</taxon>
        <taxon>Viridiplantae</taxon>
        <taxon>Streptophyta</taxon>
        <taxon>Embryophyta</taxon>
        <taxon>Tracheophyta</taxon>
        <taxon>Spermatophyta</taxon>
        <taxon>Magnoliopsida</taxon>
        <taxon>eudicotyledons</taxon>
        <taxon>Gunneridae</taxon>
        <taxon>Pentapetalae</taxon>
        <taxon>rosids</taxon>
        <taxon>fabids</taxon>
        <taxon>Fabales</taxon>
        <taxon>Fabaceae</taxon>
        <taxon>Papilionoideae</taxon>
        <taxon>50 kb inversion clade</taxon>
        <taxon>NPAAA clade</taxon>
        <taxon>indigoferoid/millettioid clade</taxon>
        <taxon>Phaseoleae</taxon>
        <taxon>Glycine</taxon>
        <taxon>Glycine subgen. Soja</taxon>
    </lineage>
</organism>
<evidence type="ECO:0000259" key="4">
    <source>
        <dbReference type="Pfam" id="PF00005"/>
    </source>
</evidence>
<dbReference type="InterPro" id="IPR003439">
    <property type="entry name" value="ABC_transporter-like_ATP-bd"/>
</dbReference>
<comment type="caution">
    <text evidence="7">The sequence shown here is derived from an EMBL/GenBank/DDBJ whole genome shotgun (WGS) entry which is preliminary data.</text>
</comment>
<sequence length="636" mass="70261">MAIKNSRAQTQTLFSILVLIISFLALVHNVKSVSFSFPSFGSYTNDITLQGDAYVNSEGAIKLTPVAPNSVGRASYAAPVHLWDAKTGKLAGFNTTFSFVVMPNVPGLFGDGIAFFLAPFNSNIPNNSSGGFLGLFSPNYALNVYKNQIVAVELDSFSGNPWDPPSAHVGIDVNSIASVATRKWETGNAVNGFVAYANLNYEPVGKSLNVLVTYPGSKVNATSLSFVIDLRTVLPEWVTVGFSVFELKQWLNLMEALNNVWLKLISHLANLPQDLERPMELVEAWEVNEADEARVGLEAAKGGVGLDVEDLDEVREVGGGEENGVGAEGGAEVMEWVELKPIKDALVGLQGIDGLSTEQRKRLTIAVELVANPSIIFIDEPTSGLDATTASMCVAQFMINQYFNLLKKILGIAVVKGAMYLSLVHSNALYQFVLLLQYPLPPAMNIECNATSLHGKFFYPCVKCGNGRRQTINDIRSHLICDGIIPSYTKWIWHGELPYMPIVPQTKPLHEDIGHRIEDMIRDLGQDGFQQAHAPLYKKIKNDSKKILCPVGMEYQKIHACPNDCILYRNHYAEMHFANDPRNLRLDLASDGMNPFDNLSTNHNSWPALLMIYNPPHWLCIKRKYILLCMRIAGLR</sequence>
<dbReference type="PROSITE" id="PS00308">
    <property type="entry name" value="LECTIN_LEGUME_ALPHA"/>
    <property type="match status" value="1"/>
</dbReference>
<dbReference type="GO" id="GO:0005524">
    <property type="term" value="F:ATP binding"/>
    <property type="evidence" value="ECO:0007669"/>
    <property type="project" value="InterPro"/>
</dbReference>
<keyword evidence="3" id="KW-0472">Membrane</keyword>
<dbReference type="Proteomes" id="UP000289340">
    <property type="component" value="Chromosome 18"/>
</dbReference>
<protein>
    <submittedName>
        <fullName evidence="7">Agglutinin-2</fullName>
    </submittedName>
</protein>
<dbReference type="InterPro" id="IPR013320">
    <property type="entry name" value="ConA-like_dom_sf"/>
</dbReference>
<dbReference type="EMBL" id="QZWG01000018">
    <property type="protein sequence ID" value="RZB52181.1"/>
    <property type="molecule type" value="Genomic_DNA"/>
</dbReference>
<dbReference type="Pfam" id="PF13963">
    <property type="entry name" value="Transpos_assoc"/>
    <property type="match status" value="1"/>
</dbReference>
<gene>
    <name evidence="7" type="ORF">D0Y65_048575</name>
</gene>
<dbReference type="InterPro" id="IPR004242">
    <property type="entry name" value="Transposase_21"/>
</dbReference>
<evidence type="ECO:0000259" key="6">
    <source>
        <dbReference type="Pfam" id="PF13963"/>
    </source>
</evidence>
<dbReference type="InterPro" id="IPR050258">
    <property type="entry name" value="Leguminous_Lectin"/>
</dbReference>
<dbReference type="Pfam" id="PF00139">
    <property type="entry name" value="Lectin_legB"/>
    <property type="match status" value="1"/>
</dbReference>
<evidence type="ECO:0000313" key="8">
    <source>
        <dbReference type="Proteomes" id="UP000289340"/>
    </source>
</evidence>
<keyword evidence="8" id="KW-1185">Reference proteome</keyword>